<name>T1KAM1_TETUR</name>
<evidence type="ECO:0000313" key="3">
    <source>
        <dbReference type="Proteomes" id="UP000015104"/>
    </source>
</evidence>
<keyword evidence="1" id="KW-0732">Signal</keyword>
<proteinExistence type="predicted"/>
<evidence type="ECO:0000256" key="1">
    <source>
        <dbReference type="SAM" id="SignalP"/>
    </source>
</evidence>
<organism evidence="2 3">
    <name type="scientific">Tetranychus urticae</name>
    <name type="common">Two-spotted spider mite</name>
    <dbReference type="NCBI Taxonomy" id="32264"/>
    <lineage>
        <taxon>Eukaryota</taxon>
        <taxon>Metazoa</taxon>
        <taxon>Ecdysozoa</taxon>
        <taxon>Arthropoda</taxon>
        <taxon>Chelicerata</taxon>
        <taxon>Arachnida</taxon>
        <taxon>Acari</taxon>
        <taxon>Acariformes</taxon>
        <taxon>Trombidiformes</taxon>
        <taxon>Prostigmata</taxon>
        <taxon>Eleutherengona</taxon>
        <taxon>Raphignathae</taxon>
        <taxon>Tetranychoidea</taxon>
        <taxon>Tetranychidae</taxon>
        <taxon>Tetranychus</taxon>
    </lineage>
</organism>
<evidence type="ECO:0000313" key="2">
    <source>
        <dbReference type="EnsemblMetazoa" id="tetur08g00940.1"/>
    </source>
</evidence>
<feature type="signal peptide" evidence="1">
    <location>
        <begin position="1"/>
        <end position="21"/>
    </location>
</feature>
<accession>T1KAM1</accession>
<dbReference type="AlphaFoldDB" id="T1KAM1"/>
<dbReference type="EnsemblMetazoa" id="tetur08g00940.1">
    <property type="protein sequence ID" value="tetur08g00940.1"/>
    <property type="gene ID" value="tetur08g00940"/>
</dbReference>
<protein>
    <submittedName>
        <fullName evidence="2">Uncharacterized protein</fullName>
    </submittedName>
</protein>
<keyword evidence="3" id="KW-1185">Reference proteome</keyword>
<sequence length="85" mass="9721">MAHIHLCRCSCVLKIIDFVFGCFDFCRFGLGCYGLGCFDFGCFEPKPNKDIEQLTQADVFLETNPSVIRDFNSTMYGHYGLVNKY</sequence>
<dbReference type="Proteomes" id="UP000015104">
    <property type="component" value="Unassembled WGS sequence"/>
</dbReference>
<reference evidence="3" key="1">
    <citation type="submission" date="2011-08" db="EMBL/GenBank/DDBJ databases">
        <authorList>
            <person name="Rombauts S."/>
        </authorList>
    </citation>
    <scope>NUCLEOTIDE SEQUENCE</scope>
    <source>
        <strain evidence="3">London</strain>
    </source>
</reference>
<dbReference type="HOGENOM" id="CLU_2515556_0_0_1"/>
<reference evidence="2" key="2">
    <citation type="submission" date="2015-06" db="UniProtKB">
        <authorList>
            <consortium name="EnsemblMetazoa"/>
        </authorList>
    </citation>
    <scope>IDENTIFICATION</scope>
</reference>
<feature type="chain" id="PRO_5004581202" evidence="1">
    <location>
        <begin position="22"/>
        <end position="85"/>
    </location>
</feature>
<dbReference type="EMBL" id="CAEY01001941">
    <property type="status" value="NOT_ANNOTATED_CDS"/>
    <property type="molecule type" value="Genomic_DNA"/>
</dbReference>